<feature type="region of interest" description="Disordered" evidence="1">
    <location>
        <begin position="667"/>
        <end position="738"/>
    </location>
</feature>
<feature type="compositionally biased region" description="Basic and acidic residues" evidence="1">
    <location>
        <begin position="710"/>
        <end position="728"/>
    </location>
</feature>
<dbReference type="OrthoDB" id="5852884at2759"/>
<evidence type="ECO:0008006" key="4">
    <source>
        <dbReference type="Google" id="ProtNLM"/>
    </source>
</evidence>
<gene>
    <name evidence="2" type="ORF">CJOHNSTONI_LOCUS9120</name>
</gene>
<dbReference type="AlphaFoldDB" id="A0A8J2MTR0"/>
<dbReference type="SUPFAM" id="SSF63748">
    <property type="entry name" value="Tudor/PWWP/MBT"/>
    <property type="match status" value="1"/>
</dbReference>
<feature type="compositionally biased region" description="Polar residues" evidence="1">
    <location>
        <begin position="671"/>
        <end position="683"/>
    </location>
</feature>
<organism evidence="2 3">
    <name type="scientific">Cercopithifilaria johnstoni</name>
    <dbReference type="NCBI Taxonomy" id="2874296"/>
    <lineage>
        <taxon>Eukaryota</taxon>
        <taxon>Metazoa</taxon>
        <taxon>Ecdysozoa</taxon>
        <taxon>Nematoda</taxon>
        <taxon>Chromadorea</taxon>
        <taxon>Rhabditida</taxon>
        <taxon>Spirurina</taxon>
        <taxon>Spiruromorpha</taxon>
        <taxon>Filarioidea</taxon>
        <taxon>Onchocercidae</taxon>
        <taxon>Cercopithifilaria</taxon>
    </lineage>
</organism>
<feature type="region of interest" description="Disordered" evidence="1">
    <location>
        <begin position="602"/>
        <end position="650"/>
    </location>
</feature>
<reference evidence="2" key="1">
    <citation type="submission" date="2021-09" db="EMBL/GenBank/DDBJ databases">
        <authorList>
            <consortium name="Pathogen Informatics"/>
        </authorList>
    </citation>
    <scope>NUCLEOTIDE SEQUENCE</scope>
</reference>
<name>A0A8J2MTR0_9BILA</name>
<dbReference type="Proteomes" id="UP000746747">
    <property type="component" value="Unassembled WGS sequence"/>
</dbReference>
<sequence>MVVMSLPFTVPDFEGEISHVTVAGSEALIFVKLTTWQREWEKINAKIRDLAPLLEEVTLFSGVKSGEVYIVKVKGSFERAFIIRRPMPEIYAVHLIDKGIQCEVELGEIYEYPSELLEFGVFNCVCPVLVPLLEDLSLYKSYVGYKCKCNVEIALKSLVVMGFVRGRFSIEIEGRYENLQDIILEKVKIGPGNSDFTFEPHWATEKHAGHIQAGQTDVSYSSSSSSESSYHNPCTQAGLKTNTNSALSFPGTRNFAIPKKEKLNFFIHNNICLNSIFFLAIYTAPEIVAGRDKAKVGTLFNQRAFLHYIPEMLPITLSVRFDKTDRVMSTFWVINKKILADVEKALREVGDRLSRFPPINQRGEDIQMRETPCIVRSRADNVYNSLFRAVPAQYDARTKRVSAFLVDFGWFKWVLASDVLDISSMEISNPVRNLPAAMIHCREDKTSMLHAKDLIKGTNCEMTIKGNALRDVYTVDLVEPLFMPNRIDGTSNEQPINGREATIGNMQEAEVISSCKKLVTETCQRQLMTSMMMETLSIASRELAQQPQNFWPAVYRPTFPMAMPVMMPMAFPVMFPMTMPNINLQSAGDNVAVRPENTEAGNFEGVNFSNKNSGARPGARGTNYRSPKTDHMRKGGIRFQGKSSQAAKEWPHTDFGAENEFSAFASDKNKTPQNSCEEGSSGLSWDLPPNSIKERRKFQKSLDNNAQKGRLTDWEKAVAADRAGRNQQDHNPSPFGGD</sequence>
<keyword evidence="3" id="KW-1185">Reference proteome</keyword>
<dbReference type="EMBL" id="CAKAEH010001803">
    <property type="protein sequence ID" value="CAG9539527.1"/>
    <property type="molecule type" value="Genomic_DNA"/>
</dbReference>
<comment type="caution">
    <text evidence="2">The sequence shown here is derived from an EMBL/GenBank/DDBJ whole genome shotgun (WGS) entry which is preliminary data.</text>
</comment>
<accession>A0A8J2MTR0</accession>
<evidence type="ECO:0000313" key="2">
    <source>
        <dbReference type="EMBL" id="CAG9539527.1"/>
    </source>
</evidence>
<evidence type="ECO:0000256" key="1">
    <source>
        <dbReference type="SAM" id="MobiDB-lite"/>
    </source>
</evidence>
<proteinExistence type="predicted"/>
<evidence type="ECO:0000313" key="3">
    <source>
        <dbReference type="Proteomes" id="UP000746747"/>
    </source>
</evidence>
<protein>
    <recommendedName>
        <fullName evidence="4">Tudor domain-containing protein</fullName>
    </recommendedName>
</protein>